<dbReference type="InterPro" id="IPR051207">
    <property type="entry name" value="ComplexI_NDUFA9_subunit"/>
</dbReference>
<proteinExistence type="predicted"/>
<reference evidence="2 3" key="1">
    <citation type="journal article" date="2020" name="Mol. Biol. Evol.">
        <title>Distinct Expression and Methylation Patterns for Genes with Different Fates following a Single Whole-Genome Duplication in Flowering Plants.</title>
        <authorList>
            <person name="Shi T."/>
            <person name="Rahmani R.S."/>
            <person name="Gugger P.F."/>
            <person name="Wang M."/>
            <person name="Li H."/>
            <person name="Zhang Y."/>
            <person name="Li Z."/>
            <person name="Wang Q."/>
            <person name="Van de Peer Y."/>
            <person name="Marchal K."/>
            <person name="Chen J."/>
        </authorList>
    </citation>
    <scope>NUCLEOTIDE SEQUENCE [LARGE SCALE GENOMIC DNA]</scope>
    <source>
        <tissue evidence="2">Leaf</tissue>
    </source>
</reference>
<dbReference type="SUPFAM" id="SSF51735">
    <property type="entry name" value="NAD(P)-binding Rossmann-fold domains"/>
    <property type="match status" value="1"/>
</dbReference>
<name>A0A822XCH9_NELNU</name>
<dbReference type="PANTHER" id="PTHR12126">
    <property type="entry name" value="NADH-UBIQUINONE OXIDOREDUCTASE 39 KDA SUBUNIT-RELATED"/>
    <property type="match status" value="1"/>
</dbReference>
<evidence type="ECO:0000313" key="2">
    <source>
        <dbReference type="EMBL" id="DAD17877.1"/>
    </source>
</evidence>
<protein>
    <recommendedName>
        <fullName evidence="1">NAD-dependent epimerase/dehydratase domain-containing protein</fullName>
    </recommendedName>
</protein>
<dbReference type="EMBL" id="DUZY01000001">
    <property type="protein sequence ID" value="DAD17877.1"/>
    <property type="molecule type" value="Genomic_DNA"/>
</dbReference>
<dbReference type="AlphaFoldDB" id="A0A822XCH9"/>
<feature type="domain" description="NAD-dependent epimerase/dehydratase" evidence="1">
    <location>
        <begin position="133"/>
        <end position="166"/>
    </location>
</feature>
<dbReference type="Pfam" id="PF01370">
    <property type="entry name" value="Epimerase"/>
    <property type="match status" value="1"/>
</dbReference>
<dbReference type="Gene3D" id="3.40.50.720">
    <property type="entry name" value="NAD(P)-binding Rossmann-like Domain"/>
    <property type="match status" value="1"/>
</dbReference>
<evidence type="ECO:0000313" key="3">
    <source>
        <dbReference type="Proteomes" id="UP000607653"/>
    </source>
</evidence>
<dbReference type="InterPro" id="IPR001509">
    <property type="entry name" value="Epimerase_deHydtase"/>
</dbReference>
<evidence type="ECO:0000259" key="1">
    <source>
        <dbReference type="Pfam" id="PF01370"/>
    </source>
</evidence>
<gene>
    <name evidence="2" type="ORF">HUJ06_019340</name>
</gene>
<keyword evidence="3" id="KW-1185">Reference proteome</keyword>
<organism evidence="2 3">
    <name type="scientific">Nelumbo nucifera</name>
    <name type="common">Sacred lotus</name>
    <dbReference type="NCBI Taxonomy" id="4432"/>
    <lineage>
        <taxon>Eukaryota</taxon>
        <taxon>Viridiplantae</taxon>
        <taxon>Streptophyta</taxon>
        <taxon>Embryophyta</taxon>
        <taxon>Tracheophyta</taxon>
        <taxon>Spermatophyta</taxon>
        <taxon>Magnoliopsida</taxon>
        <taxon>Proteales</taxon>
        <taxon>Nelumbonaceae</taxon>
        <taxon>Nelumbo</taxon>
    </lineage>
</organism>
<dbReference type="Proteomes" id="UP000607653">
    <property type="component" value="Unassembled WGS sequence"/>
</dbReference>
<sequence length="187" mass="20908">MWTSRMCVHTTDTYVILQKSRRNEVYQYKGINVNSPTTEISSAHYNTEERSTELQTNHKIQMSSLSSFAATFKPPSSLKRLVLSNRTNSYCRYPSLNRLCRFSIRCSYAGTNIKEDYTSAPIDVVADVKTERVVVLGGSGFVGSAICKAAVSKGIEVVSLSRTGRPSYSDSWVNQVTWMAGDVFYAK</sequence>
<dbReference type="PANTHER" id="PTHR12126:SF5">
    <property type="entry name" value="OS04G0403500 PROTEIN"/>
    <property type="match status" value="1"/>
</dbReference>
<dbReference type="InterPro" id="IPR036291">
    <property type="entry name" value="NAD(P)-bd_dom_sf"/>
</dbReference>
<comment type="caution">
    <text evidence="2">The sequence shown here is derived from an EMBL/GenBank/DDBJ whole genome shotgun (WGS) entry which is preliminary data.</text>
</comment>
<accession>A0A822XCH9</accession>